<keyword evidence="3" id="KW-1185">Reference proteome</keyword>
<dbReference type="PANTHER" id="PTHR46565">
    <property type="entry name" value="COLD SHOCK DOMAIN PROTEIN 2"/>
    <property type="match status" value="1"/>
</dbReference>
<protein>
    <submittedName>
        <fullName evidence="4">Glycine-rich protein 2-like</fullName>
    </submittedName>
</protein>
<dbReference type="Proteomes" id="UP000827889">
    <property type="component" value="Chromosome 1"/>
</dbReference>
<dbReference type="PANTHER" id="PTHR46565:SF20">
    <property type="entry name" value="COLD SHOCK DOMAIN-CONTAINING PROTEIN 4"/>
    <property type="match status" value="1"/>
</dbReference>
<gene>
    <name evidence="4" type="primary">LOC125314782</name>
</gene>
<dbReference type="SMART" id="SM00357">
    <property type="entry name" value="CSP"/>
    <property type="match status" value="1"/>
</dbReference>
<dbReference type="CDD" id="cd04458">
    <property type="entry name" value="CSP_CDS"/>
    <property type="match status" value="1"/>
</dbReference>
<feature type="region of interest" description="Disordered" evidence="1">
    <location>
        <begin position="65"/>
        <end position="92"/>
    </location>
</feature>
<proteinExistence type="predicted"/>
<dbReference type="InterPro" id="IPR011129">
    <property type="entry name" value="CSD"/>
</dbReference>
<accession>A0ABM3HB61</accession>
<feature type="compositionally biased region" description="Gly residues" evidence="1">
    <location>
        <begin position="76"/>
        <end position="92"/>
    </location>
</feature>
<reference evidence="3" key="1">
    <citation type="submission" date="2025-05" db="UniProtKB">
        <authorList>
            <consortium name="RefSeq"/>
        </authorList>
    </citation>
    <scope>NUCLEOTIDE SEQUENCE [LARGE SCALE GENOMIC DNA]</scope>
</reference>
<sequence length="92" mass="9657">MAERITRRVKWFSDQKGFGSITLVDGFKGLFVHQSSEGFCSLDKGETAEFHIEFNGNLTKAVDVTDPGGSALQGTSHGGRGGGSRASSYGGG</sequence>
<dbReference type="SUPFAM" id="SSF50249">
    <property type="entry name" value="Nucleic acid-binding proteins"/>
    <property type="match status" value="1"/>
</dbReference>
<evidence type="ECO:0000256" key="1">
    <source>
        <dbReference type="SAM" id="MobiDB-lite"/>
    </source>
</evidence>
<dbReference type="RefSeq" id="XP_048133849.1">
    <property type="nucleotide sequence ID" value="XM_048277892.1"/>
</dbReference>
<dbReference type="InterPro" id="IPR002059">
    <property type="entry name" value="CSP_DNA-bd"/>
</dbReference>
<name>A0ABM3HB61_9MYRT</name>
<evidence type="ECO:0000313" key="4">
    <source>
        <dbReference type="RefSeq" id="XP_048133849.1"/>
    </source>
</evidence>
<evidence type="ECO:0000313" key="3">
    <source>
        <dbReference type="Proteomes" id="UP000827889"/>
    </source>
</evidence>
<organism evidence="3 4">
    <name type="scientific">Rhodamnia argentea</name>
    <dbReference type="NCBI Taxonomy" id="178133"/>
    <lineage>
        <taxon>Eukaryota</taxon>
        <taxon>Viridiplantae</taxon>
        <taxon>Streptophyta</taxon>
        <taxon>Embryophyta</taxon>
        <taxon>Tracheophyta</taxon>
        <taxon>Spermatophyta</taxon>
        <taxon>Magnoliopsida</taxon>
        <taxon>eudicotyledons</taxon>
        <taxon>Gunneridae</taxon>
        <taxon>Pentapetalae</taxon>
        <taxon>rosids</taxon>
        <taxon>malvids</taxon>
        <taxon>Myrtales</taxon>
        <taxon>Myrtaceae</taxon>
        <taxon>Myrtoideae</taxon>
        <taxon>Myrteae</taxon>
        <taxon>Australasian group</taxon>
        <taxon>Rhodamnia</taxon>
    </lineage>
</organism>
<evidence type="ECO:0000259" key="2">
    <source>
        <dbReference type="PROSITE" id="PS51857"/>
    </source>
</evidence>
<dbReference type="Gene3D" id="2.40.50.140">
    <property type="entry name" value="Nucleic acid-binding proteins"/>
    <property type="match status" value="1"/>
</dbReference>
<dbReference type="InterPro" id="IPR012340">
    <property type="entry name" value="NA-bd_OB-fold"/>
</dbReference>
<feature type="domain" description="CSD" evidence="2">
    <location>
        <begin position="4"/>
        <end position="66"/>
    </location>
</feature>
<reference evidence="4" key="2">
    <citation type="submission" date="2025-08" db="UniProtKB">
        <authorList>
            <consortium name="RefSeq"/>
        </authorList>
    </citation>
    <scope>IDENTIFICATION</scope>
    <source>
        <tissue evidence="4">Leaf</tissue>
    </source>
</reference>
<dbReference type="GeneID" id="125314782"/>
<dbReference type="PROSITE" id="PS51857">
    <property type="entry name" value="CSD_2"/>
    <property type="match status" value="1"/>
</dbReference>
<dbReference type="Pfam" id="PF00313">
    <property type="entry name" value="CSD"/>
    <property type="match status" value="1"/>
</dbReference>